<dbReference type="Gene3D" id="2.30.60.10">
    <property type="entry name" value="Cyanovirin-N"/>
    <property type="match status" value="1"/>
</dbReference>
<evidence type="ECO:0000313" key="3">
    <source>
        <dbReference type="Proteomes" id="UP000034947"/>
    </source>
</evidence>
<proteinExistence type="predicted"/>
<dbReference type="InterPro" id="IPR036673">
    <property type="entry name" value="Cyanovirin-N_sf"/>
</dbReference>
<evidence type="ECO:0000313" key="2">
    <source>
        <dbReference type="EMBL" id="KKK23760.1"/>
    </source>
</evidence>
<dbReference type="PANTHER" id="PTHR42076">
    <property type="entry name" value="CYANOVIRIN-N HOMOLOG"/>
    <property type="match status" value="1"/>
</dbReference>
<comment type="caution">
    <text evidence="2">The sequence shown here is derived from an EMBL/GenBank/DDBJ whole genome shotgun (WGS) entry which is preliminary data.</text>
</comment>
<organism evidence="2 3">
    <name type="scientific">Aspergillus ochraceoroseus</name>
    <dbReference type="NCBI Taxonomy" id="138278"/>
    <lineage>
        <taxon>Eukaryota</taxon>
        <taxon>Fungi</taxon>
        <taxon>Dikarya</taxon>
        <taxon>Ascomycota</taxon>
        <taxon>Pezizomycotina</taxon>
        <taxon>Eurotiomycetes</taxon>
        <taxon>Eurotiomycetidae</taxon>
        <taxon>Eurotiales</taxon>
        <taxon>Aspergillaceae</taxon>
        <taxon>Aspergillus</taxon>
        <taxon>Aspergillus subgen. Nidulantes</taxon>
    </lineage>
</organism>
<name>A0A0F8X256_9EURO</name>
<dbReference type="Proteomes" id="UP000034947">
    <property type="component" value="Unassembled WGS sequence"/>
</dbReference>
<protein>
    <recommendedName>
        <fullName evidence="1">Cyanovirin-N domain-containing protein</fullName>
    </recommendedName>
</protein>
<dbReference type="OrthoDB" id="2441380at2759"/>
<dbReference type="Pfam" id="PF08881">
    <property type="entry name" value="CVNH"/>
    <property type="match status" value="1"/>
</dbReference>
<dbReference type="SUPFAM" id="SSF51322">
    <property type="entry name" value="Cyanovirin-N"/>
    <property type="match status" value="1"/>
</dbReference>
<sequence length="106" mass="11780">MSFHLSAENIEIIDNHLLVARLRDEGGEFRDASIDLNHFLGNDNGRFQWDGTGFSNSADGVSFHIEGGGEVPVLRARLQTADGEWADADVNLSERVENINGCFEFR</sequence>
<dbReference type="AlphaFoldDB" id="A0A0F8X256"/>
<accession>A0A0F8X256</accession>
<evidence type="ECO:0000259" key="1">
    <source>
        <dbReference type="SMART" id="SM01111"/>
    </source>
</evidence>
<dbReference type="PANTHER" id="PTHR42076:SF1">
    <property type="entry name" value="CYANOVIRIN-N DOMAIN-CONTAINING PROTEIN"/>
    <property type="match status" value="1"/>
</dbReference>
<dbReference type="VEuPathDB" id="FungiDB:P175DRAFT_0500044"/>
<keyword evidence="3" id="KW-1185">Reference proteome</keyword>
<dbReference type="EMBL" id="JYKN01000616">
    <property type="protein sequence ID" value="KKK23760.1"/>
    <property type="molecule type" value="Genomic_DNA"/>
</dbReference>
<dbReference type="SMART" id="SM01111">
    <property type="entry name" value="CVNH"/>
    <property type="match status" value="1"/>
</dbReference>
<feature type="domain" description="Cyanovirin-N" evidence="1">
    <location>
        <begin position="2"/>
        <end position="105"/>
    </location>
</feature>
<dbReference type="InterPro" id="IPR011058">
    <property type="entry name" value="Cyanovirin-N"/>
</dbReference>
<reference evidence="2 3" key="1">
    <citation type="submission" date="2015-02" db="EMBL/GenBank/DDBJ databases">
        <title>Draft Genome Sequences of Two Closely-Related Aflatoxigenic Aspergillus Species Obtained from the Cote d'Ivoire.</title>
        <authorList>
            <person name="Moore G.G."/>
            <person name="Beltz S.B."/>
            <person name="Mack B.M."/>
        </authorList>
    </citation>
    <scope>NUCLEOTIDE SEQUENCE [LARGE SCALE GENOMIC DNA]</scope>
    <source>
        <strain evidence="2 3">SRRC1432</strain>
    </source>
</reference>
<gene>
    <name evidence="2" type="ORF">AOCH_000684</name>
</gene>